<name>A0ABN2K4J0_9MICO</name>
<organism evidence="1 2">
    <name type="scientific">Agromyces humatus</name>
    <dbReference type="NCBI Taxonomy" id="279573"/>
    <lineage>
        <taxon>Bacteria</taxon>
        <taxon>Bacillati</taxon>
        <taxon>Actinomycetota</taxon>
        <taxon>Actinomycetes</taxon>
        <taxon>Micrococcales</taxon>
        <taxon>Microbacteriaceae</taxon>
        <taxon>Agromyces</taxon>
    </lineage>
</organism>
<dbReference type="Proteomes" id="UP001500506">
    <property type="component" value="Unassembled WGS sequence"/>
</dbReference>
<evidence type="ECO:0000313" key="1">
    <source>
        <dbReference type="EMBL" id="GAA1747896.1"/>
    </source>
</evidence>
<proteinExistence type="predicted"/>
<keyword evidence="2" id="KW-1185">Reference proteome</keyword>
<protein>
    <submittedName>
        <fullName evidence="1">Uncharacterized protein</fullName>
    </submittedName>
</protein>
<comment type="caution">
    <text evidence="1">The sequence shown here is derived from an EMBL/GenBank/DDBJ whole genome shotgun (WGS) entry which is preliminary data.</text>
</comment>
<accession>A0ABN2K4J0</accession>
<evidence type="ECO:0000313" key="2">
    <source>
        <dbReference type="Proteomes" id="UP001500506"/>
    </source>
</evidence>
<dbReference type="EMBL" id="BAAANH010000001">
    <property type="protein sequence ID" value="GAA1747896.1"/>
    <property type="molecule type" value="Genomic_DNA"/>
</dbReference>
<sequence length="100" mass="10261">MLRAETDRAGPAQALARGDDLTGPDVLAVAVKGPGQVHAAPFAGEVWGVGRVPAIVAGGRFASGTTGMHAHLGIGGIAPYRGARGIRNFESPSTNRRFRS</sequence>
<reference evidence="1 2" key="1">
    <citation type="journal article" date="2019" name="Int. J. Syst. Evol. Microbiol.">
        <title>The Global Catalogue of Microorganisms (GCM) 10K type strain sequencing project: providing services to taxonomists for standard genome sequencing and annotation.</title>
        <authorList>
            <consortium name="The Broad Institute Genomics Platform"/>
            <consortium name="The Broad Institute Genome Sequencing Center for Infectious Disease"/>
            <person name="Wu L."/>
            <person name="Ma J."/>
        </authorList>
    </citation>
    <scope>NUCLEOTIDE SEQUENCE [LARGE SCALE GENOMIC DNA]</scope>
    <source>
        <strain evidence="1 2">JCM 14319</strain>
    </source>
</reference>
<gene>
    <name evidence="1" type="ORF">GCM10009747_01280</name>
</gene>